<dbReference type="AlphaFoldDB" id="A0AAV5V7B2"/>
<dbReference type="PANTHER" id="PTHR10367">
    <property type="entry name" value="MRNA-CAPPING ENZYME"/>
    <property type="match status" value="1"/>
</dbReference>
<dbReference type="GO" id="GO:0004651">
    <property type="term" value="F:polynucleotide 5'-phosphatase activity"/>
    <property type="evidence" value="ECO:0007669"/>
    <property type="project" value="TreeGrafter"/>
</dbReference>
<dbReference type="Proteomes" id="UP001432322">
    <property type="component" value="Unassembled WGS sequence"/>
</dbReference>
<proteinExistence type="predicted"/>
<dbReference type="PROSITE" id="PS00383">
    <property type="entry name" value="TYR_PHOSPHATASE_1"/>
    <property type="match status" value="1"/>
</dbReference>
<keyword evidence="4" id="KW-1185">Reference proteome</keyword>
<evidence type="ECO:0000313" key="4">
    <source>
        <dbReference type="Proteomes" id="UP001432322"/>
    </source>
</evidence>
<accession>A0AAV5V7B2</accession>
<name>A0AAV5V7B2_9BILA</name>
<dbReference type="InterPro" id="IPR051029">
    <property type="entry name" value="mRNA_Capping_Enz/RNA_Phosphat"/>
</dbReference>
<organism evidence="3 4">
    <name type="scientific">Pristionchus fissidentatus</name>
    <dbReference type="NCBI Taxonomy" id="1538716"/>
    <lineage>
        <taxon>Eukaryota</taxon>
        <taxon>Metazoa</taxon>
        <taxon>Ecdysozoa</taxon>
        <taxon>Nematoda</taxon>
        <taxon>Chromadorea</taxon>
        <taxon>Rhabditida</taxon>
        <taxon>Rhabditina</taxon>
        <taxon>Diplogasteromorpha</taxon>
        <taxon>Diplogasteroidea</taxon>
        <taxon>Neodiplogasteridae</taxon>
        <taxon>Pristionchus</taxon>
    </lineage>
</organism>
<feature type="region of interest" description="Disordered" evidence="1">
    <location>
        <begin position="1"/>
        <end position="35"/>
    </location>
</feature>
<feature type="region of interest" description="Disordered" evidence="1">
    <location>
        <begin position="303"/>
        <end position="410"/>
    </location>
</feature>
<gene>
    <name evidence="3" type="ORF">PFISCL1PPCAC_5469</name>
</gene>
<sequence>RFSAMVKVEGETCADGASQPTSSYSKDVKKQQNMKGDDKIVEDLCGALQKVEVKDSEKPQKSFKVVDDVEKKAYKQEKKGVELKLGFTTKSPPHMKEQSSHKFSVPREWANYSKCGEVVPTTPFLPFKTPFAEERFVTRPELKEHTIMSLIQDLSSKGIRLTTVIDLTLPFFYETELLEAFGIRYEKIRIDNQEPRWHHVKKFLEICDDFAAQQFKRKKEWDERQKERAEKGEPEEYYMYEVIGVHCTRGVNRTGYMICRAMIERMNYTAENAVRLFNQARGHPMTEWMPELKAAEEKRNFFARRGGGGNRGRGGENRGGGARGGGEYRGGGTRGGGEYKGGEARGGGGYSGGEARGGARGGGEYRGGSRGGGEYTGGGSKGESEYRGGGARGGGGEYRGRGSPRGRGGY</sequence>
<dbReference type="PANTHER" id="PTHR10367:SF9">
    <property type="entry name" value="DUAL-SPECIFICITY PHOSPHATASE 11 (RNA_RNP COMPLEX 1-INTERACTING)"/>
    <property type="match status" value="1"/>
</dbReference>
<reference evidence="3" key="1">
    <citation type="submission" date="2023-10" db="EMBL/GenBank/DDBJ databases">
        <title>Genome assembly of Pristionchus species.</title>
        <authorList>
            <person name="Yoshida K."/>
            <person name="Sommer R.J."/>
        </authorList>
    </citation>
    <scope>NUCLEOTIDE SEQUENCE</scope>
    <source>
        <strain evidence="3">RS5133</strain>
    </source>
</reference>
<evidence type="ECO:0000259" key="2">
    <source>
        <dbReference type="PROSITE" id="PS50056"/>
    </source>
</evidence>
<dbReference type="InterPro" id="IPR016130">
    <property type="entry name" value="Tyr_Pase_AS"/>
</dbReference>
<protein>
    <recommendedName>
        <fullName evidence="2">Tyrosine specific protein phosphatases domain-containing protein</fullName>
    </recommendedName>
</protein>
<dbReference type="EMBL" id="BTSY01000002">
    <property type="protein sequence ID" value="GMT14172.1"/>
    <property type="molecule type" value="Genomic_DNA"/>
</dbReference>
<dbReference type="PROSITE" id="PS50056">
    <property type="entry name" value="TYR_PHOSPHATASE_2"/>
    <property type="match status" value="1"/>
</dbReference>
<dbReference type="InterPro" id="IPR000387">
    <property type="entry name" value="Tyr_Pase_dom"/>
</dbReference>
<evidence type="ECO:0000256" key="1">
    <source>
        <dbReference type="SAM" id="MobiDB-lite"/>
    </source>
</evidence>
<feature type="non-terminal residue" evidence="3">
    <location>
        <position position="1"/>
    </location>
</feature>
<feature type="compositionally biased region" description="Basic and acidic residues" evidence="1">
    <location>
        <begin position="26"/>
        <end position="35"/>
    </location>
</feature>
<comment type="caution">
    <text evidence="3">The sequence shown here is derived from an EMBL/GenBank/DDBJ whole genome shotgun (WGS) entry which is preliminary data.</text>
</comment>
<dbReference type="Gene3D" id="3.90.190.10">
    <property type="entry name" value="Protein tyrosine phosphatase superfamily"/>
    <property type="match status" value="1"/>
</dbReference>
<evidence type="ECO:0000313" key="3">
    <source>
        <dbReference type="EMBL" id="GMT14172.1"/>
    </source>
</evidence>
<dbReference type="InterPro" id="IPR029021">
    <property type="entry name" value="Prot-tyrosine_phosphatase-like"/>
</dbReference>
<feature type="compositionally biased region" description="Gly residues" evidence="1">
    <location>
        <begin position="305"/>
        <end position="410"/>
    </location>
</feature>
<dbReference type="SUPFAM" id="SSF52799">
    <property type="entry name" value="(Phosphotyrosine protein) phosphatases II"/>
    <property type="match status" value="1"/>
</dbReference>
<feature type="domain" description="Tyrosine specific protein phosphatases" evidence="2">
    <location>
        <begin position="201"/>
        <end position="281"/>
    </location>
</feature>